<dbReference type="InterPro" id="IPR000432">
    <property type="entry name" value="DNA_mismatch_repair_MutS_C"/>
</dbReference>
<dbReference type="GO" id="GO:0016887">
    <property type="term" value="F:ATP hydrolysis activity"/>
    <property type="evidence" value="ECO:0007669"/>
    <property type="project" value="InterPro"/>
</dbReference>
<evidence type="ECO:0000256" key="4">
    <source>
        <dbReference type="ARBA" id="ARBA00022840"/>
    </source>
</evidence>
<dbReference type="Pfam" id="PF20297">
    <property type="entry name" value="MSSS"/>
    <property type="match status" value="1"/>
</dbReference>
<keyword evidence="5 7" id="KW-0694">RNA-binding</keyword>
<evidence type="ECO:0000256" key="8">
    <source>
        <dbReference type="SAM" id="Coils"/>
    </source>
</evidence>
<dbReference type="InterPro" id="IPR007696">
    <property type="entry name" value="DNA_mismatch_repair_MutS_core"/>
</dbReference>
<dbReference type="GO" id="GO:0140664">
    <property type="term" value="F:ATP-dependent DNA damage sensor activity"/>
    <property type="evidence" value="ECO:0007669"/>
    <property type="project" value="InterPro"/>
</dbReference>
<comment type="subunit">
    <text evidence="7">Homodimer. Binds to stalled ribosomes, contacting rRNA.</text>
</comment>
<dbReference type="Gene3D" id="3.40.50.300">
    <property type="entry name" value="P-loop containing nucleotide triphosphate hydrolases"/>
    <property type="match status" value="1"/>
</dbReference>
<comment type="similarity">
    <text evidence="7">Belongs to the DNA mismatch repair MutS family. MutS2 subfamily.</text>
</comment>
<dbReference type="GO" id="GO:0045910">
    <property type="term" value="P:negative regulation of DNA recombination"/>
    <property type="evidence" value="ECO:0007669"/>
    <property type="project" value="InterPro"/>
</dbReference>
<dbReference type="GO" id="GO:0019843">
    <property type="term" value="F:rRNA binding"/>
    <property type="evidence" value="ECO:0007669"/>
    <property type="project" value="UniProtKB-UniRule"/>
</dbReference>
<dbReference type="RefSeq" id="WP_058264731.1">
    <property type="nucleotide sequence ID" value="NZ_FMYN01000001.1"/>
</dbReference>
<evidence type="ECO:0000256" key="1">
    <source>
        <dbReference type="ARBA" id="ARBA00022730"/>
    </source>
</evidence>
<evidence type="ECO:0000259" key="10">
    <source>
        <dbReference type="PROSITE" id="PS50828"/>
    </source>
</evidence>
<dbReference type="GO" id="GO:0030983">
    <property type="term" value="F:mismatched DNA binding"/>
    <property type="evidence" value="ECO:0007669"/>
    <property type="project" value="InterPro"/>
</dbReference>
<dbReference type="SUPFAM" id="SSF48334">
    <property type="entry name" value="DNA repair protein MutS, domain III"/>
    <property type="match status" value="1"/>
</dbReference>
<dbReference type="PANTHER" id="PTHR48466:SF2">
    <property type="entry name" value="OS10G0509000 PROTEIN"/>
    <property type="match status" value="1"/>
</dbReference>
<dbReference type="EC" id="3.6.4.-" evidence="7"/>
<dbReference type="InterPro" id="IPR002625">
    <property type="entry name" value="Smr_dom"/>
</dbReference>
<evidence type="ECO:0000256" key="9">
    <source>
        <dbReference type="SAM" id="MobiDB-lite"/>
    </source>
</evidence>
<evidence type="ECO:0000313" key="11">
    <source>
        <dbReference type="EMBL" id="KSU50368.1"/>
    </source>
</evidence>
<dbReference type="InterPro" id="IPR036187">
    <property type="entry name" value="DNA_mismatch_repair_MutS_sf"/>
</dbReference>
<dbReference type="EC" id="3.1.-.-" evidence="7"/>
<dbReference type="InterPro" id="IPR027417">
    <property type="entry name" value="P-loop_NTPase"/>
</dbReference>
<dbReference type="SMART" id="SM00533">
    <property type="entry name" value="MUTSd"/>
    <property type="match status" value="1"/>
</dbReference>
<keyword evidence="8" id="KW-0175">Coiled coil</keyword>
<evidence type="ECO:0000313" key="12">
    <source>
        <dbReference type="Proteomes" id="UP000053797"/>
    </source>
</evidence>
<dbReference type="Proteomes" id="UP000053797">
    <property type="component" value="Unassembled WGS sequence"/>
</dbReference>
<dbReference type="CDD" id="cd03280">
    <property type="entry name" value="ABC_MutS2"/>
    <property type="match status" value="1"/>
</dbReference>
<comment type="function">
    <text evidence="7">Acts as a ribosome collision sensor, splitting the ribosome into its 2 subunits. Detects stalled/collided 70S ribosomes which it binds and splits by an ATP-hydrolysis driven conformational change. Acts upstream of the ribosome quality control system (RQC), a ribosome-associated complex that mediates the extraction of incompletely synthesized nascent chains from stalled ribosomes and their subsequent degradation. Probably generates substrates for RQC.</text>
</comment>
<dbReference type="GO" id="GO:0072344">
    <property type="term" value="P:rescue of stalled ribosome"/>
    <property type="evidence" value="ECO:0007669"/>
    <property type="project" value="UniProtKB-UniRule"/>
</dbReference>
<evidence type="ECO:0000256" key="3">
    <source>
        <dbReference type="ARBA" id="ARBA00022801"/>
    </source>
</evidence>
<feature type="compositionally biased region" description="Polar residues" evidence="9">
    <location>
        <begin position="700"/>
        <end position="709"/>
    </location>
</feature>
<dbReference type="SMART" id="SM00534">
    <property type="entry name" value="MUTSac"/>
    <property type="match status" value="1"/>
</dbReference>
<dbReference type="GO" id="GO:0004519">
    <property type="term" value="F:endonuclease activity"/>
    <property type="evidence" value="ECO:0007669"/>
    <property type="project" value="UniProtKB-UniRule"/>
</dbReference>
<keyword evidence="1 7" id="KW-0699">rRNA-binding</keyword>
<name>A0A0V8GJE4_9BACL</name>
<keyword evidence="2 7" id="KW-0547">Nucleotide-binding</keyword>
<evidence type="ECO:0000256" key="2">
    <source>
        <dbReference type="ARBA" id="ARBA00022741"/>
    </source>
</evidence>
<evidence type="ECO:0000256" key="5">
    <source>
        <dbReference type="ARBA" id="ARBA00022884"/>
    </source>
</evidence>
<dbReference type="SMART" id="SM00463">
    <property type="entry name" value="SMR"/>
    <property type="match status" value="1"/>
</dbReference>
<feature type="binding site" evidence="7">
    <location>
        <begin position="335"/>
        <end position="342"/>
    </location>
    <ligand>
        <name>ATP</name>
        <dbReference type="ChEBI" id="CHEBI:30616"/>
    </ligand>
</feature>
<dbReference type="InterPro" id="IPR045076">
    <property type="entry name" value="MutS"/>
</dbReference>
<sequence length="788" mass="87468">MNANALRVLEYEKLKENMLSFTASSLGAQFVRAMRPAEEFEQVKELLAVTTEATTVYRLRDRYPFGGLTDVRSEVKRAEIGSVLSTSELLSVADVVYSGRQVKAFQERLHEDHPDLRLPRLDSRIEQITKLVEIEQGIRHAIDDQGTVQDSASDKLRALRSQLRSLEGQVRSKIDSVLRSKAKMLSDAIVTMRNDRYCVPVKQEYRQAFGGIVHDQSASGATLFIEPQAVVSANNEIQEARLKERAEIERILAQLSALVGSVGDSLRINLDVLAELDFIMAKALYGHQIGAVEPRLNENRHIILKEARHPFIPKDEVVPITVSLGGDFTSLVITGPNTGGKTVTLKTIGLLQLMVQSGLYVPAADETELSVFDAIYADIGDEQSIEQNLSTFSSHMTNIVSMMEKIDFMSLVLFDELGAGTDPTEGAALAIAILDEVKRRGARVAATTHYSELKAYGYNREGVVNASMEFDVESLSPTYRLLIGVPGRSNAFEISKRLGLEDRIIDAARGQIGSDAQSVETMIERLEEAKQRAETLEAQLLEEKKRLVAEREQFEQEQAEIQEEKNEILAKAEEKAARAVERAQKEAEGVIKRLKELRDAGAVKEHELIEARKKLEDAKPSLQEKRIAKVKAKYDQTPRFDKGEEVKVTTFNQKGYIINQQANGEYTVQVGIMKVNVKPEDLAKIGSTPKRPQTKGRSGGTSVTKQSAPSAELDLRGVRVEEGLTKLERFMDQALLSNYDHIRVIHGLGTGAMRQGVQEFLKGHRHVKGHRLGGQGEGGHGVTIIELK</sequence>
<dbReference type="PIRSF" id="PIRSF005814">
    <property type="entry name" value="MutS_YshD"/>
    <property type="match status" value="1"/>
</dbReference>
<dbReference type="AlphaFoldDB" id="A0A0V8GJE4"/>
<dbReference type="InterPro" id="IPR046893">
    <property type="entry name" value="MSSS"/>
</dbReference>
<keyword evidence="3 7" id="KW-0378">Hydrolase</keyword>
<reference evidence="11 12" key="1">
    <citation type="journal article" date="2015" name="Int. J. Syst. Evol. Microbiol.">
        <title>Exiguobacterium enclense sp. nov., isolated from sediment.</title>
        <authorList>
            <person name="Dastager S.G."/>
            <person name="Mawlankar R."/>
            <person name="Sonalkar V.V."/>
            <person name="Thorat M.N."/>
            <person name="Mual P."/>
            <person name="Verma A."/>
            <person name="Krishnamurthi S."/>
            <person name="Tang S.K."/>
            <person name="Li W.J."/>
        </authorList>
    </citation>
    <scope>NUCLEOTIDE SEQUENCE [LARGE SCALE GENOMIC DNA]</scope>
    <source>
        <strain evidence="11 12">NIO-1109</strain>
    </source>
</reference>
<dbReference type="PROSITE" id="PS50828">
    <property type="entry name" value="SMR"/>
    <property type="match status" value="1"/>
</dbReference>
<accession>A0A0V8GJE4</accession>
<feature type="region of interest" description="Disordered" evidence="9">
    <location>
        <begin position="683"/>
        <end position="710"/>
    </location>
</feature>
<dbReference type="GO" id="GO:0043023">
    <property type="term" value="F:ribosomal large subunit binding"/>
    <property type="evidence" value="ECO:0007669"/>
    <property type="project" value="UniProtKB-UniRule"/>
</dbReference>
<dbReference type="FunFam" id="3.40.50.300:FF:000830">
    <property type="entry name" value="Endonuclease MutS2"/>
    <property type="match status" value="1"/>
</dbReference>
<feature type="coiled-coil region" evidence="8">
    <location>
        <begin position="516"/>
        <end position="600"/>
    </location>
</feature>
<dbReference type="OrthoDB" id="9808166at2"/>
<dbReference type="EMBL" id="LNQL01000001">
    <property type="protein sequence ID" value="KSU50368.1"/>
    <property type="molecule type" value="Genomic_DNA"/>
</dbReference>
<feature type="domain" description="Smr" evidence="10">
    <location>
        <begin position="713"/>
        <end position="788"/>
    </location>
</feature>
<comment type="function">
    <text evidence="7">Endonuclease that is involved in the suppression of homologous recombination and thus may have a key role in the control of bacterial genetic diversity.</text>
</comment>
<keyword evidence="6 7" id="KW-0238">DNA-binding</keyword>
<dbReference type="SUPFAM" id="SSF160443">
    <property type="entry name" value="SMR domain-like"/>
    <property type="match status" value="1"/>
</dbReference>
<dbReference type="GO" id="GO:0005524">
    <property type="term" value="F:ATP binding"/>
    <property type="evidence" value="ECO:0007669"/>
    <property type="project" value="UniProtKB-UniRule"/>
</dbReference>
<protein>
    <recommendedName>
        <fullName evidence="7">Endonuclease MutS2</fullName>
        <ecNumber evidence="7">3.1.-.-</ecNumber>
    </recommendedName>
    <alternativeName>
        <fullName evidence="7">Ribosome-associated protein quality control-upstream factor</fullName>
        <shortName evidence="7">RQC-upstream factor</shortName>
        <shortName evidence="7">RqcU</shortName>
        <ecNumber evidence="7">3.6.4.-</ecNumber>
    </alternativeName>
</protein>
<comment type="caution">
    <text evidence="11">The sequence shown here is derived from an EMBL/GenBank/DDBJ whole genome shotgun (WGS) entry which is preliminary data.</text>
</comment>
<proteinExistence type="inferred from homology"/>
<dbReference type="PROSITE" id="PS00486">
    <property type="entry name" value="DNA_MISMATCH_REPAIR_2"/>
    <property type="match status" value="1"/>
</dbReference>
<dbReference type="PANTHER" id="PTHR48466">
    <property type="entry name" value="OS10G0509000 PROTEIN-RELATED"/>
    <property type="match status" value="1"/>
</dbReference>
<dbReference type="Gene3D" id="3.30.1370.110">
    <property type="match status" value="1"/>
</dbReference>
<keyword evidence="4 7" id="KW-0067">ATP-binding</keyword>
<keyword evidence="7" id="KW-0540">Nuclease</keyword>
<dbReference type="SUPFAM" id="SSF52540">
    <property type="entry name" value="P-loop containing nucleoside triphosphate hydrolases"/>
    <property type="match status" value="1"/>
</dbReference>
<evidence type="ECO:0000256" key="7">
    <source>
        <dbReference type="HAMAP-Rule" id="MF_00092"/>
    </source>
</evidence>
<dbReference type="InterPro" id="IPR036063">
    <property type="entry name" value="Smr_dom_sf"/>
</dbReference>
<dbReference type="GO" id="GO:0006298">
    <property type="term" value="P:mismatch repair"/>
    <property type="evidence" value="ECO:0007669"/>
    <property type="project" value="InterPro"/>
</dbReference>
<evidence type="ECO:0000256" key="6">
    <source>
        <dbReference type="ARBA" id="ARBA00023125"/>
    </source>
</evidence>
<dbReference type="Pfam" id="PF01713">
    <property type="entry name" value="Smr"/>
    <property type="match status" value="1"/>
</dbReference>
<dbReference type="InterPro" id="IPR005747">
    <property type="entry name" value="MutS2"/>
</dbReference>
<organism evidence="11 12">
    <name type="scientific">Exiguobacterium indicum</name>
    <dbReference type="NCBI Taxonomy" id="296995"/>
    <lineage>
        <taxon>Bacteria</taxon>
        <taxon>Bacillati</taxon>
        <taxon>Bacillota</taxon>
        <taxon>Bacilli</taxon>
        <taxon>Bacillales</taxon>
        <taxon>Bacillales Family XII. Incertae Sedis</taxon>
        <taxon>Exiguobacterium</taxon>
    </lineage>
</organism>
<dbReference type="Pfam" id="PF00488">
    <property type="entry name" value="MutS_V"/>
    <property type="match status" value="1"/>
</dbReference>
<dbReference type="HAMAP" id="MF_00092">
    <property type="entry name" value="MutS2"/>
    <property type="match status" value="1"/>
</dbReference>
<dbReference type="NCBIfam" id="TIGR01069">
    <property type="entry name" value="mutS2"/>
    <property type="match status" value="1"/>
</dbReference>
<gene>
    <name evidence="7" type="primary">mutS2</name>
    <name evidence="7" type="synonym">rqcU</name>
    <name evidence="11" type="ORF">AS033_03025</name>
</gene>
<keyword evidence="7" id="KW-0255">Endonuclease</keyword>